<evidence type="ECO:0000256" key="1">
    <source>
        <dbReference type="SAM" id="MobiDB-lite"/>
    </source>
</evidence>
<dbReference type="AlphaFoldDB" id="A0A2X0KTR2"/>
<dbReference type="OrthoDB" id="10388626at2759"/>
<proteinExistence type="predicted"/>
<reference evidence="3" key="1">
    <citation type="submission" date="2016-10" db="EMBL/GenBank/DDBJ databases">
        <authorList>
            <person name="Jeantristanb JTB J.-T."/>
            <person name="Ricardo R."/>
        </authorList>
    </citation>
    <scope>NUCLEOTIDE SEQUENCE [LARGE SCALE GENOMIC DNA]</scope>
</reference>
<dbReference type="EMBL" id="FMWP01000107">
    <property type="protein sequence ID" value="SDA00129.1"/>
    <property type="molecule type" value="Genomic_DNA"/>
</dbReference>
<accession>A0A2X0KTR2</accession>
<dbReference type="Proteomes" id="UP000249723">
    <property type="component" value="Unassembled WGS sequence"/>
</dbReference>
<keyword evidence="3" id="KW-1185">Reference proteome</keyword>
<sequence>MEALSDFFTKAIEAPHNAYVFLDHSDNVLAKQVVQLLNTPAVVAFYAKLTSLLSNYSHLIIPFIGLIAQLTMSSYTRKWTLEKAEKREAEARKVLLEQKQKAQREAEGKSATLKPTATATATGAQSGSSPAKTAKGKKGNK</sequence>
<evidence type="ECO:0000313" key="3">
    <source>
        <dbReference type="Proteomes" id="UP000249723"/>
    </source>
</evidence>
<evidence type="ECO:0000313" key="2">
    <source>
        <dbReference type="EMBL" id="SDA00129.1"/>
    </source>
</evidence>
<gene>
    <name evidence="2" type="ORF">BZ3500_MVSOF-1268-A1-R1_CHR9G10461</name>
</gene>
<protein>
    <submittedName>
        <fullName evidence="2">BZ3500_MvSof-1268-A1-R1_Chr9g10461 protein</fullName>
    </submittedName>
</protein>
<feature type="compositionally biased region" description="Basic and acidic residues" evidence="1">
    <location>
        <begin position="95"/>
        <end position="108"/>
    </location>
</feature>
<name>A0A2X0KTR2_9BASI</name>
<organism evidence="2 3">
    <name type="scientific">Microbotryum saponariae</name>
    <dbReference type="NCBI Taxonomy" id="289078"/>
    <lineage>
        <taxon>Eukaryota</taxon>
        <taxon>Fungi</taxon>
        <taxon>Dikarya</taxon>
        <taxon>Basidiomycota</taxon>
        <taxon>Pucciniomycotina</taxon>
        <taxon>Microbotryomycetes</taxon>
        <taxon>Microbotryales</taxon>
        <taxon>Microbotryaceae</taxon>
        <taxon>Microbotryum</taxon>
    </lineage>
</organism>
<feature type="compositionally biased region" description="Low complexity" evidence="1">
    <location>
        <begin position="109"/>
        <end position="131"/>
    </location>
</feature>
<feature type="region of interest" description="Disordered" evidence="1">
    <location>
        <begin position="95"/>
        <end position="141"/>
    </location>
</feature>